<dbReference type="AlphaFoldDB" id="F9DLI0"/>
<comment type="caution">
    <text evidence="1">The sequence shown here is derived from an EMBL/GenBank/DDBJ whole genome shotgun (WGS) entry which is preliminary data.</text>
</comment>
<name>F9DLI0_9BACT</name>
<protein>
    <submittedName>
        <fullName evidence="1">Uncharacterized protein</fullName>
    </submittedName>
</protein>
<evidence type="ECO:0000313" key="1">
    <source>
        <dbReference type="EMBL" id="EGQ12758.1"/>
    </source>
</evidence>
<reference evidence="1 2" key="1">
    <citation type="submission" date="2011-04" db="EMBL/GenBank/DDBJ databases">
        <authorList>
            <person name="Muzny D."/>
            <person name="Qin X."/>
            <person name="Deng J."/>
            <person name="Jiang H."/>
            <person name="Liu Y."/>
            <person name="Qu J."/>
            <person name="Song X.-Z."/>
            <person name="Zhang L."/>
            <person name="Thornton R."/>
            <person name="Coyle M."/>
            <person name="Francisco L."/>
            <person name="Jackson L."/>
            <person name="Javaid M."/>
            <person name="Korchina V."/>
            <person name="Kovar C."/>
            <person name="Mata R."/>
            <person name="Mathew T."/>
            <person name="Ngo R."/>
            <person name="Nguyen L."/>
            <person name="Nguyen N."/>
            <person name="Okwuonu G."/>
            <person name="Ongeri F."/>
            <person name="Pham C."/>
            <person name="Simmons D."/>
            <person name="Wilczek-Boney K."/>
            <person name="Hale W."/>
            <person name="Jakkamsetti A."/>
            <person name="Pham P."/>
            <person name="Ruth R."/>
            <person name="San Lucas F."/>
            <person name="Warren J."/>
            <person name="Zhang J."/>
            <person name="Zhao Z."/>
            <person name="Zhou C."/>
            <person name="Zhu D."/>
            <person name="Lee S."/>
            <person name="Bess C."/>
            <person name="Blankenburg K."/>
            <person name="Forbes L."/>
            <person name="Fu Q."/>
            <person name="Gubbala S."/>
            <person name="Hirani K."/>
            <person name="Jayaseelan J.C."/>
            <person name="Lara F."/>
            <person name="Munidasa M."/>
            <person name="Palculict T."/>
            <person name="Patil S."/>
            <person name="Pu L.-L."/>
            <person name="Saada N."/>
            <person name="Tang L."/>
            <person name="Weissenberger G."/>
            <person name="Zhu Y."/>
            <person name="Hemphill L."/>
            <person name="Shang Y."/>
            <person name="Youmans B."/>
            <person name="Ayvaz T."/>
            <person name="Ross M."/>
            <person name="Santibanez J."/>
            <person name="Aqrawi P."/>
            <person name="Gross S."/>
            <person name="Joshi V."/>
            <person name="Fowler G."/>
            <person name="Nazareth L."/>
            <person name="Reid J."/>
            <person name="Worley K."/>
            <person name="Petrosino J."/>
            <person name="Highlander S."/>
            <person name="Gibbs R."/>
        </authorList>
    </citation>
    <scope>NUCLEOTIDE SEQUENCE [LARGE SCALE GENOMIC DNA]</scope>
    <source>
        <strain evidence="1 2">ATCC 700821</strain>
    </source>
</reference>
<accession>F9DLI0</accession>
<dbReference type="HOGENOM" id="CLU_3171730_0_0_10"/>
<dbReference type="EMBL" id="AFPY01000126">
    <property type="protein sequence ID" value="EGQ12758.1"/>
    <property type="molecule type" value="Genomic_DNA"/>
</dbReference>
<evidence type="ECO:0000313" key="2">
    <source>
        <dbReference type="Proteomes" id="UP000004123"/>
    </source>
</evidence>
<proteinExistence type="predicted"/>
<dbReference type="Proteomes" id="UP000004123">
    <property type="component" value="Unassembled WGS sequence"/>
</dbReference>
<sequence length="47" mass="5669">MKKYFLYQKNIVETNMLKIVRNSTFISPYNSVKTERKTIYCCFSSSY</sequence>
<gene>
    <name evidence="1" type="ORF">HMPREF9144_2522</name>
</gene>
<organism evidence="1 2">
    <name type="scientific">Prevotella pallens ATCC 700821</name>
    <dbReference type="NCBI Taxonomy" id="997353"/>
    <lineage>
        <taxon>Bacteria</taxon>
        <taxon>Pseudomonadati</taxon>
        <taxon>Bacteroidota</taxon>
        <taxon>Bacteroidia</taxon>
        <taxon>Bacteroidales</taxon>
        <taxon>Prevotellaceae</taxon>
        <taxon>Prevotella</taxon>
    </lineage>
</organism>
<dbReference type="STRING" id="997353.HMPREF9144_2522"/>